<evidence type="ECO:0000256" key="3">
    <source>
        <dbReference type="ARBA" id="ARBA00022692"/>
    </source>
</evidence>
<evidence type="ECO:0000256" key="7">
    <source>
        <dbReference type="ARBA" id="ARBA00023170"/>
    </source>
</evidence>
<reference evidence="9" key="1">
    <citation type="submission" date="2020-11" db="EMBL/GenBank/DDBJ databases">
        <authorList>
            <person name="Whiteford S."/>
        </authorList>
    </citation>
    <scope>NUCLEOTIDE SEQUENCE</scope>
</reference>
<evidence type="ECO:0000313" key="9">
    <source>
        <dbReference type="EMBL" id="CAG9135599.1"/>
    </source>
</evidence>
<evidence type="ECO:0000256" key="4">
    <source>
        <dbReference type="ARBA" id="ARBA00022725"/>
    </source>
</evidence>
<accession>A0A8S4G5V4</accession>
<evidence type="ECO:0000313" key="10">
    <source>
        <dbReference type="Proteomes" id="UP000653454"/>
    </source>
</evidence>
<dbReference type="InterPro" id="IPR004117">
    <property type="entry name" value="7tm6_olfct_rcpt"/>
</dbReference>
<name>A0A8S4G5V4_PLUXY</name>
<dbReference type="Proteomes" id="UP000653454">
    <property type="component" value="Unassembled WGS sequence"/>
</dbReference>
<dbReference type="Pfam" id="PF02949">
    <property type="entry name" value="7tm_6"/>
    <property type="match status" value="1"/>
</dbReference>
<keyword evidence="4" id="KW-0552">Olfaction</keyword>
<keyword evidence="5" id="KW-1133">Transmembrane helix</keyword>
<comment type="subcellular location">
    <subcellularLocation>
        <location evidence="1">Membrane</location>
        <topology evidence="1">Multi-pass membrane protein</topology>
    </subcellularLocation>
</comment>
<dbReference type="GO" id="GO:0016020">
    <property type="term" value="C:membrane"/>
    <property type="evidence" value="ECO:0007669"/>
    <property type="project" value="UniProtKB-SubCell"/>
</dbReference>
<dbReference type="GO" id="GO:0004984">
    <property type="term" value="F:olfactory receptor activity"/>
    <property type="evidence" value="ECO:0007669"/>
    <property type="project" value="InterPro"/>
</dbReference>
<proteinExistence type="predicted"/>
<keyword evidence="6" id="KW-0472">Membrane</keyword>
<evidence type="ECO:0000256" key="6">
    <source>
        <dbReference type="ARBA" id="ARBA00023136"/>
    </source>
</evidence>
<keyword evidence="7" id="KW-0675">Receptor</keyword>
<keyword evidence="2" id="KW-0716">Sensory transduction</keyword>
<dbReference type="GO" id="GO:0005549">
    <property type="term" value="F:odorant binding"/>
    <property type="evidence" value="ECO:0007669"/>
    <property type="project" value="InterPro"/>
</dbReference>
<sequence>MEENLAISVFRPHLKVLRTSGLFQLDPRTTPRSTFLLHQAFMRFSLLVPLVYASQEVVYMYQVRSDTDKVIDSMYLFLSFVASVYKQVILWLYADEVEGLMDIVKGPLFNREDERQKTILRDLARRAKFIHNWAFGLTQVTCVLWTLKSMVMHLSGSEVDFAIWLPFDHNHRT</sequence>
<gene>
    <name evidence="9" type="ORF">PLXY2_LOCUS13853</name>
</gene>
<keyword evidence="10" id="KW-1185">Reference proteome</keyword>
<comment type="caution">
    <text evidence="9">The sequence shown here is derived from an EMBL/GenBank/DDBJ whole genome shotgun (WGS) entry which is preliminary data.</text>
</comment>
<dbReference type="GO" id="GO:0007165">
    <property type="term" value="P:signal transduction"/>
    <property type="evidence" value="ECO:0007669"/>
    <property type="project" value="UniProtKB-KW"/>
</dbReference>
<keyword evidence="8" id="KW-0807">Transducer</keyword>
<evidence type="ECO:0000256" key="2">
    <source>
        <dbReference type="ARBA" id="ARBA00022606"/>
    </source>
</evidence>
<protein>
    <submittedName>
        <fullName evidence="9">(diamondback moth) hypothetical protein</fullName>
    </submittedName>
</protein>
<evidence type="ECO:0000256" key="1">
    <source>
        <dbReference type="ARBA" id="ARBA00004141"/>
    </source>
</evidence>
<dbReference type="EMBL" id="CAJHNJ030000108">
    <property type="protein sequence ID" value="CAG9135599.1"/>
    <property type="molecule type" value="Genomic_DNA"/>
</dbReference>
<keyword evidence="3" id="KW-0812">Transmembrane</keyword>
<evidence type="ECO:0000256" key="8">
    <source>
        <dbReference type="ARBA" id="ARBA00023224"/>
    </source>
</evidence>
<evidence type="ECO:0000256" key="5">
    <source>
        <dbReference type="ARBA" id="ARBA00022989"/>
    </source>
</evidence>
<organism evidence="9 10">
    <name type="scientific">Plutella xylostella</name>
    <name type="common">Diamondback moth</name>
    <name type="synonym">Plutella maculipennis</name>
    <dbReference type="NCBI Taxonomy" id="51655"/>
    <lineage>
        <taxon>Eukaryota</taxon>
        <taxon>Metazoa</taxon>
        <taxon>Ecdysozoa</taxon>
        <taxon>Arthropoda</taxon>
        <taxon>Hexapoda</taxon>
        <taxon>Insecta</taxon>
        <taxon>Pterygota</taxon>
        <taxon>Neoptera</taxon>
        <taxon>Endopterygota</taxon>
        <taxon>Lepidoptera</taxon>
        <taxon>Glossata</taxon>
        <taxon>Ditrysia</taxon>
        <taxon>Yponomeutoidea</taxon>
        <taxon>Plutellidae</taxon>
        <taxon>Plutella</taxon>
    </lineage>
</organism>
<dbReference type="AlphaFoldDB" id="A0A8S4G5V4"/>